<evidence type="ECO:0000256" key="5">
    <source>
        <dbReference type="RuleBase" id="RU000682"/>
    </source>
</evidence>
<dbReference type="Ensembl" id="ENSSFAT00005049349.1">
    <property type="protein sequence ID" value="ENSSFAP00005047743.1"/>
    <property type="gene ID" value="ENSSFAG00005023216.1"/>
</dbReference>
<proteinExistence type="predicted"/>
<dbReference type="Pfam" id="PF00046">
    <property type="entry name" value="Homeodomain"/>
    <property type="match status" value="1"/>
</dbReference>
<evidence type="ECO:0000256" key="4">
    <source>
        <dbReference type="PROSITE-ProRule" id="PRU00108"/>
    </source>
</evidence>
<dbReference type="GO" id="GO:0005634">
    <property type="term" value="C:nucleus"/>
    <property type="evidence" value="ECO:0007669"/>
    <property type="project" value="UniProtKB-SubCell"/>
</dbReference>
<dbReference type="PANTHER" id="PTHR24327:SF35">
    <property type="entry name" value="BRAIN-SPECIFIC HOMEOBOX PROTEIN HOMOLOG"/>
    <property type="match status" value="1"/>
</dbReference>
<dbReference type="InParanoid" id="A0A672J0I0"/>
<evidence type="ECO:0000313" key="7">
    <source>
        <dbReference type="Ensembl" id="ENSSFAP00005047743.1"/>
    </source>
</evidence>
<accession>A0A672J0I0</accession>
<comment type="subcellular location">
    <subcellularLocation>
        <location evidence="4 5">Nucleus</location>
    </subcellularLocation>
</comment>
<organism evidence="7 8">
    <name type="scientific">Salarias fasciatus</name>
    <name type="common">Jewelled blenny</name>
    <name type="synonym">Blennius fasciatus</name>
    <dbReference type="NCBI Taxonomy" id="181472"/>
    <lineage>
        <taxon>Eukaryota</taxon>
        <taxon>Metazoa</taxon>
        <taxon>Chordata</taxon>
        <taxon>Craniata</taxon>
        <taxon>Vertebrata</taxon>
        <taxon>Euteleostomi</taxon>
        <taxon>Actinopterygii</taxon>
        <taxon>Neopterygii</taxon>
        <taxon>Teleostei</taxon>
        <taxon>Neoteleostei</taxon>
        <taxon>Acanthomorphata</taxon>
        <taxon>Ovalentaria</taxon>
        <taxon>Blenniimorphae</taxon>
        <taxon>Blenniiformes</taxon>
        <taxon>Blennioidei</taxon>
        <taxon>Blenniidae</taxon>
        <taxon>Salariinae</taxon>
        <taxon>Salarias</taxon>
    </lineage>
</organism>
<name>A0A672J0I0_SALFA</name>
<dbReference type="CDD" id="cd00086">
    <property type="entry name" value="homeodomain"/>
    <property type="match status" value="1"/>
</dbReference>
<evidence type="ECO:0000313" key="8">
    <source>
        <dbReference type="Proteomes" id="UP000472267"/>
    </source>
</evidence>
<feature type="DNA-binding region" description="Homeobox" evidence="4">
    <location>
        <begin position="43"/>
        <end position="102"/>
    </location>
</feature>
<dbReference type="InterPro" id="IPR009057">
    <property type="entry name" value="Homeodomain-like_sf"/>
</dbReference>
<keyword evidence="2 4" id="KW-0371">Homeobox</keyword>
<dbReference type="Gene3D" id="1.10.10.60">
    <property type="entry name" value="Homeodomain-like"/>
    <property type="match status" value="1"/>
</dbReference>
<dbReference type="PROSITE" id="PS00027">
    <property type="entry name" value="HOMEOBOX_1"/>
    <property type="match status" value="1"/>
</dbReference>
<evidence type="ECO:0000256" key="2">
    <source>
        <dbReference type="ARBA" id="ARBA00023155"/>
    </source>
</evidence>
<keyword evidence="1 4" id="KW-0238">DNA-binding</keyword>
<dbReference type="GO" id="GO:0000978">
    <property type="term" value="F:RNA polymerase II cis-regulatory region sequence-specific DNA binding"/>
    <property type="evidence" value="ECO:0007669"/>
    <property type="project" value="TreeGrafter"/>
</dbReference>
<dbReference type="SMART" id="SM00389">
    <property type="entry name" value="HOX"/>
    <property type="match status" value="1"/>
</dbReference>
<evidence type="ECO:0000256" key="1">
    <source>
        <dbReference type="ARBA" id="ARBA00023125"/>
    </source>
</evidence>
<keyword evidence="3 4" id="KW-0539">Nucleus</keyword>
<dbReference type="InterPro" id="IPR050460">
    <property type="entry name" value="Distal-less_Homeobox_TF"/>
</dbReference>
<reference evidence="7" key="3">
    <citation type="submission" date="2025-09" db="UniProtKB">
        <authorList>
            <consortium name="Ensembl"/>
        </authorList>
    </citation>
    <scope>IDENTIFICATION</scope>
</reference>
<reference evidence="7" key="2">
    <citation type="submission" date="2025-08" db="UniProtKB">
        <authorList>
            <consortium name="Ensembl"/>
        </authorList>
    </citation>
    <scope>IDENTIFICATION</scope>
</reference>
<dbReference type="GO" id="GO:0000981">
    <property type="term" value="F:DNA-binding transcription factor activity, RNA polymerase II-specific"/>
    <property type="evidence" value="ECO:0007669"/>
    <property type="project" value="InterPro"/>
</dbReference>
<dbReference type="PROSITE" id="PS50071">
    <property type="entry name" value="HOMEOBOX_2"/>
    <property type="match status" value="1"/>
</dbReference>
<protein>
    <recommendedName>
        <fullName evidence="6">Homeobox domain-containing protein</fullName>
    </recommendedName>
</protein>
<dbReference type="PANTHER" id="PTHR24327">
    <property type="entry name" value="HOMEOBOX PROTEIN"/>
    <property type="match status" value="1"/>
</dbReference>
<evidence type="ECO:0000259" key="6">
    <source>
        <dbReference type="PROSITE" id="PS50071"/>
    </source>
</evidence>
<evidence type="ECO:0000256" key="3">
    <source>
        <dbReference type="ARBA" id="ARBA00023242"/>
    </source>
</evidence>
<feature type="domain" description="Homeobox" evidence="6">
    <location>
        <begin position="41"/>
        <end position="101"/>
    </location>
</feature>
<keyword evidence="8" id="KW-1185">Reference proteome</keyword>
<sequence>MSKNASSPSTDSMSAVSWSIDEDIRSLVATDYSCTQKTKIPGKQRAKVIFSDSQKEALESRFEKQKYLKPCEIASVAAEIGLTYKQVRTWFQNQRGRLKKQNLQLHRDTRAHAFPAHVLERRSLF</sequence>
<dbReference type="Proteomes" id="UP000472267">
    <property type="component" value="Chromosome 9"/>
</dbReference>
<dbReference type="InterPro" id="IPR001356">
    <property type="entry name" value="HD"/>
</dbReference>
<dbReference type="AlphaFoldDB" id="A0A672J0I0"/>
<reference evidence="7" key="1">
    <citation type="submission" date="2019-06" db="EMBL/GenBank/DDBJ databases">
        <authorList>
            <consortium name="Wellcome Sanger Institute Data Sharing"/>
        </authorList>
    </citation>
    <scope>NUCLEOTIDE SEQUENCE [LARGE SCALE GENOMIC DNA]</scope>
</reference>
<dbReference type="SUPFAM" id="SSF46689">
    <property type="entry name" value="Homeodomain-like"/>
    <property type="match status" value="1"/>
</dbReference>
<dbReference type="InterPro" id="IPR017970">
    <property type="entry name" value="Homeobox_CS"/>
</dbReference>